<dbReference type="GO" id="GO:0030272">
    <property type="term" value="F:5-formyltetrahydrofolate cyclo-ligase activity"/>
    <property type="evidence" value="ECO:0007669"/>
    <property type="project" value="UniProtKB-EC"/>
</dbReference>
<keyword evidence="5" id="KW-0436">Ligase</keyword>
<dbReference type="InterPro" id="IPR037171">
    <property type="entry name" value="NagB/RpiA_transferase-like"/>
</dbReference>
<dbReference type="Gene3D" id="3.40.50.10420">
    <property type="entry name" value="NagB/RpiA/CoA transferase-like"/>
    <property type="match status" value="1"/>
</dbReference>
<dbReference type="InterPro" id="IPR024185">
    <property type="entry name" value="FTHF_cligase-like_sf"/>
</dbReference>
<dbReference type="PANTHER" id="PTHR23407:SF1">
    <property type="entry name" value="5-FORMYLTETRAHYDROFOLATE CYCLO-LIGASE"/>
    <property type="match status" value="1"/>
</dbReference>
<dbReference type="EMBL" id="CP091512">
    <property type="protein sequence ID" value="UOO92148.1"/>
    <property type="molecule type" value="Genomic_DNA"/>
</dbReference>
<keyword evidence="6" id="KW-1185">Reference proteome</keyword>
<proteinExistence type="inferred from homology"/>
<keyword evidence="4" id="KW-0479">Metal-binding</keyword>
<organism evidence="5 6">
    <name type="scientific">Vitreoscilla stercoraria</name>
    <dbReference type="NCBI Taxonomy" id="61"/>
    <lineage>
        <taxon>Bacteria</taxon>
        <taxon>Pseudomonadati</taxon>
        <taxon>Pseudomonadota</taxon>
        <taxon>Betaproteobacteria</taxon>
        <taxon>Neisseriales</taxon>
        <taxon>Neisseriaceae</taxon>
        <taxon>Vitreoscilla</taxon>
    </lineage>
</organism>
<accession>A0ABY4EC33</accession>
<reference evidence="5" key="1">
    <citation type="submission" date="2021-12" db="EMBL/GenBank/DDBJ databases">
        <authorList>
            <person name="Veyrier F.J."/>
        </authorList>
    </citation>
    <scope>NUCLEOTIDE SEQUENCE</scope>
    <source>
        <strain evidence="5">SAG 1488-6</strain>
    </source>
</reference>
<dbReference type="Proteomes" id="UP000832034">
    <property type="component" value="Chromosome"/>
</dbReference>
<dbReference type="Pfam" id="PF01812">
    <property type="entry name" value="5-FTHF_cyc-lig"/>
    <property type="match status" value="1"/>
</dbReference>
<evidence type="ECO:0000256" key="3">
    <source>
        <dbReference type="ARBA" id="ARBA00022840"/>
    </source>
</evidence>
<protein>
    <recommendedName>
        <fullName evidence="4">5-formyltetrahydrofolate cyclo-ligase</fullName>
        <ecNumber evidence="4">6.3.3.2</ecNumber>
    </recommendedName>
</protein>
<comment type="similarity">
    <text evidence="1 4">Belongs to the 5-formyltetrahydrofolate cyclo-ligase family.</text>
</comment>
<gene>
    <name evidence="5" type="ORF">LVJ81_11065</name>
</gene>
<dbReference type="EC" id="6.3.3.2" evidence="4"/>
<evidence type="ECO:0000313" key="6">
    <source>
        <dbReference type="Proteomes" id="UP000832034"/>
    </source>
</evidence>
<dbReference type="NCBIfam" id="TIGR02727">
    <property type="entry name" value="MTHFS_bact"/>
    <property type="match status" value="1"/>
</dbReference>
<dbReference type="InterPro" id="IPR002698">
    <property type="entry name" value="FTHF_cligase"/>
</dbReference>
<dbReference type="PANTHER" id="PTHR23407">
    <property type="entry name" value="ATPASE INHIBITOR/5-FORMYLTETRAHYDROFOLATE CYCLO-LIGASE"/>
    <property type="match status" value="1"/>
</dbReference>
<sequence length="201" mass="23086">MTSASKTEIRRQLRRQRLSLSPAQRQRAQQQIRRFIKPWLKRGKKIGFYLAVGSELNLSGVVQDALKQGCQLYTPYIQKGQRRLWFTPYPASKKHSHRVMNILQYEGQKCRIEHLDIILMPLVGVDARGIRMGQGGGFYDTSLSFCRTYQPLRLGIGFAIQQCPHIPNEAHDEALDGFICEQGLKRFSPRLQKINPAASIY</sequence>
<dbReference type="RefSeq" id="WP_019958245.1">
    <property type="nucleotide sequence ID" value="NZ_CP091512.1"/>
</dbReference>
<evidence type="ECO:0000256" key="1">
    <source>
        <dbReference type="ARBA" id="ARBA00010638"/>
    </source>
</evidence>
<evidence type="ECO:0000256" key="4">
    <source>
        <dbReference type="RuleBase" id="RU361279"/>
    </source>
</evidence>
<name>A0ABY4EC33_VITST</name>
<evidence type="ECO:0000313" key="5">
    <source>
        <dbReference type="EMBL" id="UOO92148.1"/>
    </source>
</evidence>
<dbReference type="SUPFAM" id="SSF100950">
    <property type="entry name" value="NagB/RpiA/CoA transferase-like"/>
    <property type="match status" value="1"/>
</dbReference>
<comment type="cofactor">
    <cofactor evidence="4">
        <name>Mg(2+)</name>
        <dbReference type="ChEBI" id="CHEBI:18420"/>
    </cofactor>
</comment>
<evidence type="ECO:0000256" key="2">
    <source>
        <dbReference type="ARBA" id="ARBA00022741"/>
    </source>
</evidence>
<reference evidence="5" key="2">
    <citation type="journal article" date="2022" name="Res Sq">
        <title>Evolution of multicellular longitudinally dividing oral cavity symbionts (Neisseriaceae).</title>
        <authorList>
            <person name="Nyongesa S."/>
            <person name="Weber P."/>
            <person name="Bernet E."/>
            <person name="Pullido F."/>
            <person name="Nieckarz M."/>
            <person name="Delaby M."/>
            <person name="Nieves C."/>
            <person name="Viehboeck T."/>
            <person name="Krause N."/>
            <person name="Rivera-Millot A."/>
            <person name="Nakamura A."/>
            <person name="Vischer N."/>
            <person name="VanNieuwenhze M."/>
            <person name="Brun Y."/>
            <person name="Cava F."/>
            <person name="Bulgheresi S."/>
            <person name="Veyrier F."/>
        </authorList>
    </citation>
    <scope>NUCLEOTIDE SEQUENCE</scope>
    <source>
        <strain evidence="5">SAG 1488-6</strain>
    </source>
</reference>
<keyword evidence="4" id="KW-0460">Magnesium</keyword>
<dbReference type="PIRSF" id="PIRSF006806">
    <property type="entry name" value="FTHF_cligase"/>
    <property type="match status" value="1"/>
</dbReference>
<keyword evidence="3 4" id="KW-0067">ATP-binding</keyword>
<comment type="catalytic activity">
    <reaction evidence="4">
        <text>(6S)-5-formyl-5,6,7,8-tetrahydrofolate + ATP = (6R)-5,10-methenyltetrahydrofolate + ADP + phosphate</text>
        <dbReference type="Rhea" id="RHEA:10488"/>
        <dbReference type="ChEBI" id="CHEBI:30616"/>
        <dbReference type="ChEBI" id="CHEBI:43474"/>
        <dbReference type="ChEBI" id="CHEBI:57455"/>
        <dbReference type="ChEBI" id="CHEBI:57457"/>
        <dbReference type="ChEBI" id="CHEBI:456216"/>
        <dbReference type="EC" id="6.3.3.2"/>
    </reaction>
</comment>
<keyword evidence="2 4" id="KW-0547">Nucleotide-binding</keyword>